<dbReference type="Proteomes" id="UP000183299">
    <property type="component" value="Unassembled WGS sequence"/>
</dbReference>
<protein>
    <recommendedName>
        <fullName evidence="10">Flagellar protein FliL</fullName>
    </recommendedName>
</protein>
<evidence type="ECO:0000256" key="6">
    <source>
        <dbReference type="ARBA" id="ARBA00022692"/>
    </source>
</evidence>
<keyword evidence="11" id="KW-0282">Flagellum</keyword>
<keyword evidence="11" id="KW-0966">Cell projection</keyword>
<dbReference type="AlphaFoldDB" id="A0A1I3UP90"/>
<keyword evidence="9 10" id="KW-0472">Membrane</keyword>
<dbReference type="RefSeq" id="WP_066600375.1">
    <property type="nucleotide sequence ID" value="NZ_FORY01000012.1"/>
</dbReference>
<dbReference type="GO" id="GO:0005886">
    <property type="term" value="C:plasma membrane"/>
    <property type="evidence" value="ECO:0007669"/>
    <property type="project" value="UniProtKB-SubCell"/>
</dbReference>
<keyword evidence="6" id="KW-0812">Transmembrane</keyword>
<keyword evidence="5 10" id="KW-0145">Chemotaxis</keyword>
<keyword evidence="10" id="KW-0997">Cell inner membrane</keyword>
<keyword evidence="4" id="KW-1003">Cell membrane</keyword>
<evidence type="ECO:0000256" key="5">
    <source>
        <dbReference type="ARBA" id="ARBA00022500"/>
    </source>
</evidence>
<dbReference type="STRING" id="576117.SAMN04488138_11214"/>
<accession>A0A1I3UP90</accession>
<dbReference type="InterPro" id="IPR005503">
    <property type="entry name" value="FliL"/>
</dbReference>
<proteinExistence type="inferred from homology"/>
<dbReference type="OrthoDB" id="7864548at2"/>
<evidence type="ECO:0000256" key="9">
    <source>
        <dbReference type="ARBA" id="ARBA00023136"/>
    </source>
</evidence>
<comment type="similarity">
    <text evidence="3 10">Belongs to the FliL family.</text>
</comment>
<keyword evidence="8" id="KW-1133">Transmembrane helix</keyword>
<keyword evidence="12" id="KW-1185">Reference proteome</keyword>
<reference evidence="11 12" key="1">
    <citation type="submission" date="2016-10" db="EMBL/GenBank/DDBJ databases">
        <authorList>
            <person name="de Groot N.N."/>
        </authorList>
    </citation>
    <scope>NUCLEOTIDE SEQUENCE [LARGE SCALE GENOMIC DNA]</scope>
    <source>
        <strain evidence="11 12">CGMCC 1.8891</strain>
    </source>
</reference>
<evidence type="ECO:0000256" key="3">
    <source>
        <dbReference type="ARBA" id="ARBA00008281"/>
    </source>
</evidence>
<dbReference type="EMBL" id="FORY01000012">
    <property type="protein sequence ID" value="SFJ84529.1"/>
    <property type="molecule type" value="Genomic_DNA"/>
</dbReference>
<organism evidence="11 12">
    <name type="scientific">Celeribacter halophilus</name>
    <dbReference type="NCBI Taxonomy" id="576117"/>
    <lineage>
        <taxon>Bacteria</taxon>
        <taxon>Pseudomonadati</taxon>
        <taxon>Pseudomonadota</taxon>
        <taxon>Alphaproteobacteria</taxon>
        <taxon>Rhodobacterales</taxon>
        <taxon>Roseobacteraceae</taxon>
        <taxon>Celeribacter</taxon>
    </lineage>
</organism>
<evidence type="ECO:0000256" key="4">
    <source>
        <dbReference type="ARBA" id="ARBA00022475"/>
    </source>
</evidence>
<dbReference type="GO" id="GO:0006935">
    <property type="term" value="P:chemotaxis"/>
    <property type="evidence" value="ECO:0007669"/>
    <property type="project" value="UniProtKB-KW"/>
</dbReference>
<gene>
    <name evidence="11" type="ORF">SAMN04488138_11214</name>
</gene>
<evidence type="ECO:0000256" key="1">
    <source>
        <dbReference type="ARBA" id="ARBA00002254"/>
    </source>
</evidence>
<dbReference type="GO" id="GO:0009425">
    <property type="term" value="C:bacterial-type flagellum basal body"/>
    <property type="evidence" value="ECO:0007669"/>
    <property type="project" value="InterPro"/>
</dbReference>
<comment type="subcellular location">
    <subcellularLocation>
        <location evidence="10">Cell inner membrane</location>
    </subcellularLocation>
    <subcellularLocation>
        <location evidence="2">Cell membrane</location>
        <topology evidence="2">Single-pass membrane protein</topology>
    </subcellularLocation>
</comment>
<keyword evidence="7 10" id="KW-0283">Flagellar rotation</keyword>
<evidence type="ECO:0000256" key="2">
    <source>
        <dbReference type="ARBA" id="ARBA00004162"/>
    </source>
</evidence>
<keyword evidence="11" id="KW-0969">Cilium</keyword>
<evidence type="ECO:0000313" key="12">
    <source>
        <dbReference type="Proteomes" id="UP000183299"/>
    </source>
</evidence>
<evidence type="ECO:0000256" key="10">
    <source>
        <dbReference type="RuleBase" id="RU364125"/>
    </source>
</evidence>
<sequence length="169" mass="18719">MFRKLLPVVLALFGLISGLGAGLLFRPHPEMIEIDTSNEEGESDATHAHHNQETSVEGTNPAFEYVKLNNQFVIPNLEEGRVASMVVLTLSLETKQGLRESIYAREPKLRDAFLQVLFDHANTGGFQGNFTSSSSMTALRRALLEVAHKTLGPDVNDVLLLDIVRQDFD</sequence>
<name>A0A1I3UP90_9RHOB</name>
<dbReference type="GO" id="GO:0071973">
    <property type="term" value="P:bacterial-type flagellum-dependent cell motility"/>
    <property type="evidence" value="ECO:0007669"/>
    <property type="project" value="InterPro"/>
</dbReference>
<evidence type="ECO:0000313" key="11">
    <source>
        <dbReference type="EMBL" id="SFJ84529.1"/>
    </source>
</evidence>
<dbReference type="GeneID" id="98666025"/>
<evidence type="ECO:0000256" key="7">
    <source>
        <dbReference type="ARBA" id="ARBA00022779"/>
    </source>
</evidence>
<dbReference type="Pfam" id="PF03748">
    <property type="entry name" value="FliL"/>
    <property type="match status" value="1"/>
</dbReference>
<comment type="function">
    <text evidence="1 10">Controls the rotational direction of flagella during chemotaxis.</text>
</comment>
<evidence type="ECO:0000256" key="8">
    <source>
        <dbReference type="ARBA" id="ARBA00022989"/>
    </source>
</evidence>